<keyword evidence="5" id="KW-0998">Cell outer membrane</keyword>
<dbReference type="OrthoDB" id="1097962at2"/>
<evidence type="ECO:0000256" key="1">
    <source>
        <dbReference type="ARBA" id="ARBA00004442"/>
    </source>
</evidence>
<dbReference type="AlphaFoldDB" id="A0A4R0N8X2"/>
<dbReference type="InterPro" id="IPR033985">
    <property type="entry name" value="SusD-like_N"/>
</dbReference>
<keyword evidence="9" id="KW-1185">Reference proteome</keyword>
<keyword evidence="3" id="KW-0732">Signal</keyword>
<dbReference type="EMBL" id="SJSM01000011">
    <property type="protein sequence ID" value="TCC94684.1"/>
    <property type="molecule type" value="Genomic_DNA"/>
</dbReference>
<evidence type="ECO:0000256" key="2">
    <source>
        <dbReference type="ARBA" id="ARBA00006275"/>
    </source>
</evidence>
<evidence type="ECO:0000313" key="9">
    <source>
        <dbReference type="Proteomes" id="UP000291117"/>
    </source>
</evidence>
<organism evidence="8 9">
    <name type="scientific">Pedobacter hiemivivus</name>
    <dbReference type="NCBI Taxonomy" id="2530454"/>
    <lineage>
        <taxon>Bacteria</taxon>
        <taxon>Pseudomonadati</taxon>
        <taxon>Bacteroidota</taxon>
        <taxon>Sphingobacteriia</taxon>
        <taxon>Sphingobacteriales</taxon>
        <taxon>Sphingobacteriaceae</taxon>
        <taxon>Pedobacter</taxon>
    </lineage>
</organism>
<evidence type="ECO:0000259" key="7">
    <source>
        <dbReference type="Pfam" id="PF14322"/>
    </source>
</evidence>
<dbReference type="RefSeq" id="WP_131610336.1">
    <property type="nucleotide sequence ID" value="NZ_SJSM01000011.1"/>
</dbReference>
<protein>
    <submittedName>
        <fullName evidence="8">RagB/SusD family nutrient uptake outer membrane protein</fullName>
    </submittedName>
</protein>
<comment type="similarity">
    <text evidence="2">Belongs to the SusD family.</text>
</comment>
<dbReference type="SUPFAM" id="SSF48452">
    <property type="entry name" value="TPR-like"/>
    <property type="match status" value="1"/>
</dbReference>
<dbReference type="PROSITE" id="PS51257">
    <property type="entry name" value="PROKAR_LIPOPROTEIN"/>
    <property type="match status" value="1"/>
</dbReference>
<evidence type="ECO:0000256" key="3">
    <source>
        <dbReference type="ARBA" id="ARBA00022729"/>
    </source>
</evidence>
<evidence type="ECO:0000259" key="6">
    <source>
        <dbReference type="Pfam" id="PF07980"/>
    </source>
</evidence>
<gene>
    <name evidence="8" type="ORF">EZ444_16940</name>
</gene>
<reference evidence="8 9" key="1">
    <citation type="submission" date="2019-02" db="EMBL/GenBank/DDBJ databases">
        <title>Pedobacter sp. RP-3-8 sp. nov., isolated from Arctic soil.</title>
        <authorList>
            <person name="Dahal R.H."/>
        </authorList>
    </citation>
    <scope>NUCLEOTIDE SEQUENCE [LARGE SCALE GENOMIC DNA]</scope>
    <source>
        <strain evidence="8 9">RP-3-8</strain>
    </source>
</reference>
<name>A0A4R0N8X2_9SPHI</name>
<sequence length="476" mass="54739">MRKNIRLIIFTAFVMTGLSSCTKWLDIQPTDRVSDETLFSDSKGFRTALNGIYQQVAVPQLYGRQLTWGINSAMANDYYPFNLNDELKSASNADLANNNIKGSLADIWRKAYTAIANCNKLLIEIEGKDDSFFQFGRSEKNLIKGEALALRALLHFDVVRIFSPATIRNNEQPFVPYQEYYPAHIAEALTTKEIMVKIIRDFELAQALVEENDLTKNSFYLSGGLAYTLNGISTQDLVFFTFRMNRLNYVAINALLARAAMYSGDYVKAKKAAFLVYNFGPDGKRWFSFTPEYLTNSVTRSQKLPEDLLLAFYDPKLVTNIKDYRGTLTFQLNTNYQTFFPPAERDYRRNIINTTDNVSYKWLESVSQAPQNLIMPVVRLSEAYYIYSECLYREGNTTDALIFLNKIRSARGKSSAFLDITENGYYGELLMEYRREYMSEGQTIFAHKRLNRRMVLGNQTIEVNDRFTAPVPEDER</sequence>
<dbReference type="Pfam" id="PF14322">
    <property type="entry name" value="SusD-like_3"/>
    <property type="match status" value="1"/>
</dbReference>
<accession>A0A4R0N8X2</accession>
<dbReference type="Gene3D" id="1.25.40.390">
    <property type="match status" value="1"/>
</dbReference>
<comment type="subcellular location">
    <subcellularLocation>
        <location evidence="1">Cell outer membrane</location>
    </subcellularLocation>
</comment>
<keyword evidence="4" id="KW-0472">Membrane</keyword>
<dbReference type="Proteomes" id="UP000291117">
    <property type="component" value="Unassembled WGS sequence"/>
</dbReference>
<evidence type="ECO:0000256" key="5">
    <source>
        <dbReference type="ARBA" id="ARBA00023237"/>
    </source>
</evidence>
<dbReference type="Pfam" id="PF07980">
    <property type="entry name" value="SusD_RagB"/>
    <property type="match status" value="1"/>
</dbReference>
<evidence type="ECO:0000313" key="8">
    <source>
        <dbReference type="EMBL" id="TCC94684.1"/>
    </source>
</evidence>
<feature type="domain" description="RagB/SusD" evidence="6">
    <location>
        <begin position="338"/>
        <end position="449"/>
    </location>
</feature>
<proteinExistence type="inferred from homology"/>
<feature type="domain" description="SusD-like N-terminal" evidence="7">
    <location>
        <begin position="70"/>
        <end position="212"/>
    </location>
</feature>
<dbReference type="InterPro" id="IPR011990">
    <property type="entry name" value="TPR-like_helical_dom_sf"/>
</dbReference>
<dbReference type="GO" id="GO:0009279">
    <property type="term" value="C:cell outer membrane"/>
    <property type="evidence" value="ECO:0007669"/>
    <property type="project" value="UniProtKB-SubCell"/>
</dbReference>
<dbReference type="InterPro" id="IPR012944">
    <property type="entry name" value="SusD_RagB_dom"/>
</dbReference>
<evidence type="ECO:0000256" key="4">
    <source>
        <dbReference type="ARBA" id="ARBA00023136"/>
    </source>
</evidence>
<comment type="caution">
    <text evidence="8">The sequence shown here is derived from an EMBL/GenBank/DDBJ whole genome shotgun (WGS) entry which is preliminary data.</text>
</comment>